<dbReference type="HOGENOM" id="CLU_908594_0_0_5"/>
<evidence type="ECO:0000313" key="3">
    <source>
        <dbReference type="Proteomes" id="UP000030907"/>
    </source>
</evidence>
<dbReference type="AlphaFoldDB" id="A0A0A7PT65"/>
<evidence type="ECO:0000313" key="2">
    <source>
        <dbReference type="EMBL" id="AJA11242.1"/>
    </source>
</evidence>
<accession>A0A0A7PT65</accession>
<dbReference type="KEGG" id="sphk:SKP52_21950"/>
<gene>
    <name evidence="2" type="ORF">SKP52_21950</name>
</gene>
<protein>
    <recommendedName>
        <fullName evidence="4">Secreted protein</fullName>
    </recommendedName>
</protein>
<proteinExistence type="predicted"/>
<evidence type="ECO:0008006" key="4">
    <source>
        <dbReference type="Google" id="ProtNLM"/>
    </source>
</evidence>
<feature type="signal peptide" evidence="1">
    <location>
        <begin position="1"/>
        <end position="21"/>
    </location>
</feature>
<feature type="chain" id="PRO_5002032515" description="Secreted protein" evidence="1">
    <location>
        <begin position="22"/>
        <end position="298"/>
    </location>
</feature>
<organism evidence="2 3">
    <name type="scientific">Sphingopyxis fribergensis</name>
    <dbReference type="NCBI Taxonomy" id="1515612"/>
    <lineage>
        <taxon>Bacteria</taxon>
        <taxon>Pseudomonadati</taxon>
        <taxon>Pseudomonadota</taxon>
        <taxon>Alphaproteobacteria</taxon>
        <taxon>Sphingomonadales</taxon>
        <taxon>Sphingomonadaceae</taxon>
        <taxon>Sphingopyxis</taxon>
    </lineage>
</organism>
<dbReference type="EMBL" id="CP009122">
    <property type="protein sequence ID" value="AJA11242.1"/>
    <property type="molecule type" value="Genomic_DNA"/>
</dbReference>
<dbReference type="STRING" id="1515612.SKP52_21950"/>
<dbReference type="Pfam" id="PF10978">
    <property type="entry name" value="DUF2785"/>
    <property type="match status" value="1"/>
</dbReference>
<keyword evidence="3" id="KW-1185">Reference proteome</keyword>
<name>A0A0A7PT65_9SPHN</name>
<dbReference type="InterPro" id="IPR021247">
    <property type="entry name" value="DUF2785"/>
</dbReference>
<reference evidence="2 3" key="1">
    <citation type="journal article" date="2015" name="Int. J. Syst. Evol. Microbiol.">
        <title>Description of Sphingopyxis fribergensis sp. nov. - a soil bacterium with the ability to degrade styrene and phenylacetic acid.</title>
        <authorList>
            <person name="Oelschlagel M."/>
            <person name="Ruckert C."/>
            <person name="Kalinowski J."/>
            <person name="Schmidt G."/>
            <person name="Schlomann M."/>
            <person name="Tischler D."/>
        </authorList>
    </citation>
    <scope>NUCLEOTIDE SEQUENCE [LARGE SCALE GENOMIC DNA]</scope>
    <source>
        <strain evidence="2 3">Kp5.2</strain>
    </source>
</reference>
<keyword evidence="1" id="KW-0732">Signal</keyword>
<evidence type="ECO:0000256" key="1">
    <source>
        <dbReference type="SAM" id="SignalP"/>
    </source>
</evidence>
<sequence>MSRFAMLAVAGLMLGVPVAMAGEGGSACTAARPAGDLTSHAASFFPKASNADLDALAACLGDPDPAVRDDFAFTLWSEGLRGKYLTPPQMRYTLGLLTRMVAAPDDAAGFRRPFAALALSEVARADRVEAFLSQAELHALAETGATYLRGVHDYRGFIAGEGWRHGVAHGADLLMQLALNPRLSRADADLMLGAVAAQVAPAESHAYVHGEARRLARPILFLAKRTDIDDAAWAAWFQSLHPDATPRWKEPYASTAGLAAVHNSSAFGDAIYVAASESQDPQVRRLAPLAAGLLKALP</sequence>
<dbReference type="RefSeq" id="WP_160292458.1">
    <property type="nucleotide sequence ID" value="NZ_CP009122.1"/>
</dbReference>
<dbReference type="Proteomes" id="UP000030907">
    <property type="component" value="Chromosome"/>
</dbReference>